<keyword evidence="3" id="KW-0804">Transcription</keyword>
<dbReference type="GO" id="GO:0003700">
    <property type="term" value="F:DNA-binding transcription factor activity"/>
    <property type="evidence" value="ECO:0007669"/>
    <property type="project" value="InterPro"/>
</dbReference>
<evidence type="ECO:0000259" key="4">
    <source>
        <dbReference type="PROSITE" id="PS50949"/>
    </source>
</evidence>
<evidence type="ECO:0000313" key="6">
    <source>
        <dbReference type="Proteomes" id="UP000184226"/>
    </source>
</evidence>
<dbReference type="AlphaFoldDB" id="A0A1M5ZFH2"/>
<dbReference type="Pfam" id="PF07729">
    <property type="entry name" value="FCD"/>
    <property type="match status" value="1"/>
</dbReference>
<dbReference type="InterPro" id="IPR000524">
    <property type="entry name" value="Tscrpt_reg_HTH_GntR"/>
</dbReference>
<dbReference type="Pfam" id="PF00392">
    <property type="entry name" value="GntR"/>
    <property type="match status" value="1"/>
</dbReference>
<dbReference type="InterPro" id="IPR011711">
    <property type="entry name" value="GntR_C"/>
</dbReference>
<dbReference type="InterPro" id="IPR008920">
    <property type="entry name" value="TF_FadR/GntR_C"/>
</dbReference>
<dbReference type="SMART" id="SM00345">
    <property type="entry name" value="HTH_GNTR"/>
    <property type="match status" value="1"/>
</dbReference>
<accession>A0A1M5ZFH2</accession>
<evidence type="ECO:0000313" key="5">
    <source>
        <dbReference type="EMBL" id="SHI22996.1"/>
    </source>
</evidence>
<dbReference type="Proteomes" id="UP000184226">
    <property type="component" value="Unassembled WGS sequence"/>
</dbReference>
<keyword evidence="6" id="KW-1185">Reference proteome</keyword>
<dbReference type="Gene3D" id="1.10.10.10">
    <property type="entry name" value="Winged helix-like DNA-binding domain superfamily/Winged helix DNA-binding domain"/>
    <property type="match status" value="1"/>
</dbReference>
<dbReference type="EMBL" id="FQXE01000014">
    <property type="protein sequence ID" value="SHI22996.1"/>
    <property type="molecule type" value="Genomic_DNA"/>
</dbReference>
<dbReference type="SMART" id="SM00895">
    <property type="entry name" value="FCD"/>
    <property type="match status" value="1"/>
</dbReference>
<dbReference type="RefSeq" id="WP_073107350.1">
    <property type="nucleotide sequence ID" value="NZ_FQXE01000014.1"/>
</dbReference>
<evidence type="ECO:0000256" key="2">
    <source>
        <dbReference type="ARBA" id="ARBA00023125"/>
    </source>
</evidence>
<dbReference type="Gene3D" id="1.20.120.530">
    <property type="entry name" value="GntR ligand-binding domain-like"/>
    <property type="match status" value="1"/>
</dbReference>
<dbReference type="STRING" id="658167.SAMN04488135_114102"/>
<feature type="domain" description="HTH gntR-type" evidence="4">
    <location>
        <begin position="12"/>
        <end position="79"/>
    </location>
</feature>
<dbReference type="GO" id="GO:0003677">
    <property type="term" value="F:DNA binding"/>
    <property type="evidence" value="ECO:0007669"/>
    <property type="project" value="UniProtKB-KW"/>
</dbReference>
<keyword evidence="2" id="KW-0238">DNA-binding</keyword>
<evidence type="ECO:0000256" key="1">
    <source>
        <dbReference type="ARBA" id="ARBA00023015"/>
    </source>
</evidence>
<reference evidence="5 6" key="1">
    <citation type="submission" date="2016-11" db="EMBL/GenBank/DDBJ databases">
        <authorList>
            <person name="Jaros S."/>
            <person name="Januszkiewicz K."/>
            <person name="Wedrychowicz H."/>
        </authorList>
    </citation>
    <scope>NUCLEOTIDE SEQUENCE [LARGE SCALE GENOMIC DNA]</scope>
    <source>
        <strain evidence="5 6">CGMCC 1.10190</strain>
    </source>
</reference>
<dbReference type="PANTHER" id="PTHR43537">
    <property type="entry name" value="TRANSCRIPTIONAL REGULATOR, GNTR FAMILY"/>
    <property type="match status" value="1"/>
</dbReference>
<name>A0A1M5ZFH2_9BURK</name>
<dbReference type="SUPFAM" id="SSF48008">
    <property type="entry name" value="GntR ligand-binding domain-like"/>
    <property type="match status" value="1"/>
</dbReference>
<dbReference type="InterPro" id="IPR036390">
    <property type="entry name" value="WH_DNA-bd_sf"/>
</dbReference>
<dbReference type="InterPro" id="IPR036388">
    <property type="entry name" value="WH-like_DNA-bd_sf"/>
</dbReference>
<sequence>MQTLLSPAPKRVTLGSNVLLQIKDLLLSGKLMPGEQLSLRSTAEALGVSVMPVREAVYQLVADQALEVAPNRSVRVPKMTADQFKEITDIRLQIEGYAVEQAARKATDALIESLEALNADLARAMDAPGGDKAPVVLLNKELHFSIYEAAAMPMLMKIIETLWLRIGPVLNYDLRGGSERTEKKIAVEHHQKMIDALRESNPSGARQALQDDIKSAFNYIHAKQFS</sequence>
<dbReference type="PROSITE" id="PS50949">
    <property type="entry name" value="HTH_GNTR"/>
    <property type="match status" value="1"/>
</dbReference>
<keyword evidence="1" id="KW-0805">Transcription regulation</keyword>
<protein>
    <submittedName>
        <fullName evidence="5">Transcriptional regulator, GntR family</fullName>
    </submittedName>
</protein>
<proteinExistence type="predicted"/>
<organism evidence="5 6">
    <name type="scientific">Pollutimonas bauzanensis</name>
    <dbReference type="NCBI Taxonomy" id="658167"/>
    <lineage>
        <taxon>Bacteria</taxon>
        <taxon>Pseudomonadati</taxon>
        <taxon>Pseudomonadota</taxon>
        <taxon>Betaproteobacteria</taxon>
        <taxon>Burkholderiales</taxon>
        <taxon>Alcaligenaceae</taxon>
        <taxon>Pollutimonas</taxon>
    </lineage>
</organism>
<gene>
    <name evidence="5" type="ORF">SAMN04488135_114102</name>
</gene>
<dbReference type="SUPFAM" id="SSF46785">
    <property type="entry name" value="Winged helix' DNA-binding domain"/>
    <property type="match status" value="1"/>
</dbReference>
<evidence type="ECO:0000256" key="3">
    <source>
        <dbReference type="ARBA" id="ARBA00023163"/>
    </source>
</evidence>
<dbReference type="PANTHER" id="PTHR43537:SF39">
    <property type="entry name" value="HTH-TYPE TRANSCRIPTIONAL REGULATOR MCBR"/>
    <property type="match status" value="1"/>
</dbReference>